<keyword evidence="10" id="KW-1185">Reference proteome</keyword>
<dbReference type="EMBL" id="ML120364">
    <property type="protein sequence ID" value="RPB03076.1"/>
    <property type="molecule type" value="Genomic_DNA"/>
</dbReference>
<gene>
    <name evidence="9" type="ORF">L873DRAFT_1841398</name>
</gene>
<evidence type="ECO:0000256" key="3">
    <source>
        <dbReference type="ARBA" id="ARBA00022692"/>
    </source>
</evidence>
<dbReference type="AlphaFoldDB" id="A0A3N4JXJ4"/>
<feature type="transmembrane region" description="Helical" evidence="7">
    <location>
        <begin position="150"/>
        <end position="172"/>
    </location>
</feature>
<accession>A0A3N4JXJ4</accession>
<feature type="transmembrane region" description="Helical" evidence="7">
    <location>
        <begin position="400"/>
        <end position="422"/>
    </location>
</feature>
<dbReference type="PROSITE" id="PS50850">
    <property type="entry name" value="MFS"/>
    <property type="match status" value="1"/>
</dbReference>
<keyword evidence="3 7" id="KW-0812">Transmembrane</keyword>
<dbReference type="PANTHER" id="PTHR23504">
    <property type="entry name" value="MAJOR FACILITATOR SUPERFAMILY DOMAIN-CONTAINING PROTEIN 10"/>
    <property type="match status" value="1"/>
</dbReference>
<feature type="domain" description="Major facilitator superfamily (MFS) profile" evidence="8">
    <location>
        <begin position="79"/>
        <end position="563"/>
    </location>
</feature>
<feature type="transmembrane region" description="Helical" evidence="7">
    <location>
        <begin position="538"/>
        <end position="559"/>
    </location>
</feature>
<evidence type="ECO:0000313" key="9">
    <source>
        <dbReference type="EMBL" id="RPB03076.1"/>
    </source>
</evidence>
<dbReference type="InterPro" id="IPR020846">
    <property type="entry name" value="MFS_dom"/>
</dbReference>
<proteinExistence type="predicted"/>
<feature type="transmembrane region" description="Helical" evidence="7">
    <location>
        <begin position="118"/>
        <end position="138"/>
    </location>
</feature>
<comment type="subcellular location">
    <subcellularLocation>
        <location evidence="1">Membrane</location>
        <topology evidence="1">Multi-pass membrane protein</topology>
    </subcellularLocation>
</comment>
<evidence type="ECO:0000256" key="1">
    <source>
        <dbReference type="ARBA" id="ARBA00004141"/>
    </source>
</evidence>
<feature type="compositionally biased region" description="Gly residues" evidence="6">
    <location>
        <begin position="56"/>
        <end position="66"/>
    </location>
</feature>
<dbReference type="OrthoDB" id="10262656at2759"/>
<dbReference type="GO" id="GO:0016020">
    <property type="term" value="C:membrane"/>
    <property type="evidence" value="ECO:0007669"/>
    <property type="project" value="UniProtKB-SubCell"/>
</dbReference>
<sequence length="582" mass="61706">MQRRKSSIHYHTFPTTPPVSRGAPLGNDSRISTGSPDFFSDDGRSNVSKTSVNTNGRGGGGGGGGDSSDDDQSTIPKKQLLTLAIISLAEQTALNSISPYLPEMAGTFPDADQRKVGLYVGIVASSFAAAQFATNFFWGRLSDRIGRKPVILFGTLSTAVCFMAFGFCRTLWQAIVVQAIMGLVNGNAGIVSTILGEITDKSNQSSAFKYLPVVYGIGGITGPLIGGVLVHPVTGEPSGPITKLFAKNPYLLPNAVSAGVLLLDLLFATFLLDESSKEAKRLPPLGERIKNLFVWLWEFTSSSRPSYTRVSQNYRDESEAEEEEDSSPDSTDDSGSSSPPALFPNVAAPVSYRSILTPPIIIFLITYAIFNLSNISYNSLYPIFISSPPPTGRGLSPKEIGLSLSFVGVVTIIFQLILFGPLRVCLGNLWGYRFALAGFVAAFWAMPFVGYIDPANEQSTKIWLWIGLYSVLLLKTVATVVGLTCAMLLITNASPKPSTLGTLNGLAQTLSAGGRAIGPLISGGLFTISTGVTNKGEFLAWGAFGGVAGVGFGLSLWGVGGKRFVDEEGGEGEDPDNGAESQ</sequence>
<keyword evidence="2" id="KW-0813">Transport</keyword>
<dbReference type="InterPro" id="IPR001958">
    <property type="entry name" value="Tet-R_TetA/multi-R_MdtG-like"/>
</dbReference>
<dbReference type="PRINTS" id="PR01035">
    <property type="entry name" value="TCRTETA"/>
</dbReference>
<feature type="transmembrane region" description="Helical" evidence="7">
    <location>
        <begin position="434"/>
        <end position="452"/>
    </location>
</feature>
<evidence type="ECO:0000256" key="4">
    <source>
        <dbReference type="ARBA" id="ARBA00022989"/>
    </source>
</evidence>
<feature type="region of interest" description="Disordered" evidence="6">
    <location>
        <begin position="308"/>
        <end position="338"/>
    </location>
</feature>
<feature type="region of interest" description="Disordered" evidence="6">
    <location>
        <begin position="1"/>
        <end position="73"/>
    </location>
</feature>
<keyword evidence="4 7" id="KW-1133">Transmembrane helix</keyword>
<dbReference type="PANTHER" id="PTHR23504:SF39">
    <property type="entry name" value="TRANSPORTER, PUTATIVE (AFU_ORTHOLOGUE AFUA_6G03860)-RELATED"/>
    <property type="match status" value="1"/>
</dbReference>
<dbReference type="InterPro" id="IPR036259">
    <property type="entry name" value="MFS_trans_sf"/>
</dbReference>
<feature type="compositionally biased region" description="Polar residues" evidence="6">
    <location>
        <begin position="45"/>
        <end position="55"/>
    </location>
</feature>
<feature type="transmembrane region" description="Helical" evidence="7">
    <location>
        <begin position="464"/>
        <end position="491"/>
    </location>
</feature>
<dbReference type="CDD" id="cd17330">
    <property type="entry name" value="MFS_SLC46_TetA_like"/>
    <property type="match status" value="1"/>
</dbReference>
<dbReference type="SUPFAM" id="SSF103473">
    <property type="entry name" value="MFS general substrate transporter"/>
    <property type="match status" value="1"/>
</dbReference>
<feature type="transmembrane region" description="Helical" evidence="7">
    <location>
        <begin position="250"/>
        <end position="272"/>
    </location>
</feature>
<feature type="compositionally biased region" description="Acidic residues" evidence="6">
    <location>
        <begin position="318"/>
        <end position="332"/>
    </location>
</feature>
<feature type="transmembrane region" description="Helical" evidence="7">
    <location>
        <begin position="210"/>
        <end position="230"/>
    </location>
</feature>
<dbReference type="Pfam" id="PF07690">
    <property type="entry name" value="MFS_1"/>
    <property type="match status" value="1"/>
</dbReference>
<evidence type="ECO:0000256" key="5">
    <source>
        <dbReference type="ARBA" id="ARBA00023136"/>
    </source>
</evidence>
<feature type="transmembrane region" description="Helical" evidence="7">
    <location>
        <begin position="360"/>
        <end position="380"/>
    </location>
</feature>
<evidence type="ECO:0000256" key="2">
    <source>
        <dbReference type="ARBA" id="ARBA00022448"/>
    </source>
</evidence>
<name>A0A3N4JXJ4_9PEZI</name>
<keyword evidence="5 7" id="KW-0472">Membrane</keyword>
<organism evidence="9 10">
    <name type="scientific">Choiromyces venosus 120613-1</name>
    <dbReference type="NCBI Taxonomy" id="1336337"/>
    <lineage>
        <taxon>Eukaryota</taxon>
        <taxon>Fungi</taxon>
        <taxon>Dikarya</taxon>
        <taxon>Ascomycota</taxon>
        <taxon>Pezizomycotina</taxon>
        <taxon>Pezizomycetes</taxon>
        <taxon>Pezizales</taxon>
        <taxon>Tuberaceae</taxon>
        <taxon>Choiromyces</taxon>
    </lineage>
</organism>
<evidence type="ECO:0000259" key="8">
    <source>
        <dbReference type="PROSITE" id="PS50850"/>
    </source>
</evidence>
<evidence type="ECO:0000256" key="7">
    <source>
        <dbReference type="SAM" id="Phobius"/>
    </source>
</evidence>
<evidence type="ECO:0000256" key="6">
    <source>
        <dbReference type="SAM" id="MobiDB-lite"/>
    </source>
</evidence>
<reference evidence="9 10" key="1">
    <citation type="journal article" date="2018" name="Nat. Ecol. Evol.">
        <title>Pezizomycetes genomes reveal the molecular basis of ectomycorrhizal truffle lifestyle.</title>
        <authorList>
            <person name="Murat C."/>
            <person name="Payen T."/>
            <person name="Noel B."/>
            <person name="Kuo A."/>
            <person name="Morin E."/>
            <person name="Chen J."/>
            <person name="Kohler A."/>
            <person name="Krizsan K."/>
            <person name="Balestrini R."/>
            <person name="Da Silva C."/>
            <person name="Montanini B."/>
            <person name="Hainaut M."/>
            <person name="Levati E."/>
            <person name="Barry K.W."/>
            <person name="Belfiori B."/>
            <person name="Cichocki N."/>
            <person name="Clum A."/>
            <person name="Dockter R.B."/>
            <person name="Fauchery L."/>
            <person name="Guy J."/>
            <person name="Iotti M."/>
            <person name="Le Tacon F."/>
            <person name="Lindquist E.A."/>
            <person name="Lipzen A."/>
            <person name="Malagnac F."/>
            <person name="Mello A."/>
            <person name="Molinier V."/>
            <person name="Miyauchi S."/>
            <person name="Poulain J."/>
            <person name="Riccioni C."/>
            <person name="Rubini A."/>
            <person name="Sitrit Y."/>
            <person name="Splivallo R."/>
            <person name="Traeger S."/>
            <person name="Wang M."/>
            <person name="Zifcakova L."/>
            <person name="Wipf D."/>
            <person name="Zambonelli A."/>
            <person name="Paolocci F."/>
            <person name="Nowrousian M."/>
            <person name="Ottonello S."/>
            <person name="Baldrian P."/>
            <person name="Spatafora J.W."/>
            <person name="Henrissat B."/>
            <person name="Nagy L.G."/>
            <person name="Aury J.M."/>
            <person name="Wincker P."/>
            <person name="Grigoriev I.V."/>
            <person name="Bonfante P."/>
            <person name="Martin F.M."/>
        </authorList>
    </citation>
    <scope>NUCLEOTIDE SEQUENCE [LARGE SCALE GENOMIC DNA]</scope>
    <source>
        <strain evidence="9 10">120613-1</strain>
    </source>
</reference>
<protein>
    <submittedName>
        <fullName evidence="9">MFS general substrate transporter</fullName>
    </submittedName>
</protein>
<dbReference type="InterPro" id="IPR011701">
    <property type="entry name" value="MFS"/>
</dbReference>
<dbReference type="GO" id="GO:0022857">
    <property type="term" value="F:transmembrane transporter activity"/>
    <property type="evidence" value="ECO:0007669"/>
    <property type="project" value="InterPro"/>
</dbReference>
<evidence type="ECO:0000313" key="10">
    <source>
        <dbReference type="Proteomes" id="UP000276215"/>
    </source>
</evidence>
<dbReference type="Proteomes" id="UP000276215">
    <property type="component" value="Unassembled WGS sequence"/>
</dbReference>
<dbReference type="Gene3D" id="1.20.1250.20">
    <property type="entry name" value="MFS general substrate transporter like domains"/>
    <property type="match status" value="1"/>
</dbReference>